<dbReference type="Proteomes" id="UP001597525">
    <property type="component" value="Unassembled WGS sequence"/>
</dbReference>
<dbReference type="EMBL" id="JBHUPB010000012">
    <property type="protein sequence ID" value="MFD2969334.1"/>
    <property type="molecule type" value="Genomic_DNA"/>
</dbReference>
<name>A0ABW6BLC7_9SPHI</name>
<protein>
    <submittedName>
        <fullName evidence="2">Uncharacterized protein</fullName>
    </submittedName>
</protein>
<dbReference type="RefSeq" id="WP_320186545.1">
    <property type="nucleotide sequence ID" value="NZ_CP138332.1"/>
</dbReference>
<keyword evidence="1" id="KW-0175">Coiled coil</keyword>
<evidence type="ECO:0000313" key="2">
    <source>
        <dbReference type="EMBL" id="MFD2969334.1"/>
    </source>
</evidence>
<reference evidence="3" key="1">
    <citation type="journal article" date="2019" name="Int. J. Syst. Evol. Microbiol.">
        <title>The Global Catalogue of Microorganisms (GCM) 10K type strain sequencing project: providing services to taxonomists for standard genome sequencing and annotation.</title>
        <authorList>
            <consortium name="The Broad Institute Genomics Platform"/>
            <consortium name="The Broad Institute Genome Sequencing Center for Infectious Disease"/>
            <person name="Wu L."/>
            <person name="Ma J."/>
        </authorList>
    </citation>
    <scope>NUCLEOTIDE SEQUENCE [LARGE SCALE GENOMIC DNA]</scope>
    <source>
        <strain evidence="3">KCTC 22814</strain>
    </source>
</reference>
<comment type="caution">
    <text evidence="2">The sequence shown here is derived from an EMBL/GenBank/DDBJ whole genome shotgun (WGS) entry which is preliminary data.</text>
</comment>
<accession>A0ABW6BLC7</accession>
<sequence>MPSTYFNCRKAFDFRPHPYQVGTFLGSRRGYEDNLFLVKIYEIQAAQFASFYDFHFTYARENKVSDKDFFKYIWDIVAVRIAHLKRRDPFSSYREQNQKRLHQLTLFQTFLREMDKWNLRPIEELLEQKELLITQQQEQIVELQSKLRVLQEYDVAVKAMVQDDHLPTFIDLIQQMRSLQLPNGRNLLRSDHESPYYKMLAKYFSYEGKDIPVDTLRNYFGKKAREDSRKGVAIPQDKKIFHIVLREDITK</sequence>
<keyword evidence="3" id="KW-1185">Reference proteome</keyword>
<gene>
    <name evidence="2" type="ORF">ACFS7Y_18205</name>
</gene>
<feature type="coiled-coil region" evidence="1">
    <location>
        <begin position="126"/>
        <end position="153"/>
    </location>
</feature>
<organism evidence="2 3">
    <name type="scientific">Sphingobacterium bambusae</name>
    <dbReference type="NCBI Taxonomy" id="662858"/>
    <lineage>
        <taxon>Bacteria</taxon>
        <taxon>Pseudomonadati</taxon>
        <taxon>Bacteroidota</taxon>
        <taxon>Sphingobacteriia</taxon>
        <taxon>Sphingobacteriales</taxon>
        <taxon>Sphingobacteriaceae</taxon>
        <taxon>Sphingobacterium</taxon>
    </lineage>
</organism>
<proteinExistence type="predicted"/>
<evidence type="ECO:0000256" key="1">
    <source>
        <dbReference type="SAM" id="Coils"/>
    </source>
</evidence>
<evidence type="ECO:0000313" key="3">
    <source>
        <dbReference type="Proteomes" id="UP001597525"/>
    </source>
</evidence>